<evidence type="ECO:0000313" key="6">
    <source>
        <dbReference type="RefSeq" id="XP_017780742.1"/>
    </source>
</evidence>
<dbReference type="InterPro" id="IPR006693">
    <property type="entry name" value="AB_hydrolase_lipase"/>
</dbReference>
<feature type="signal peptide" evidence="3">
    <location>
        <begin position="1"/>
        <end position="17"/>
    </location>
</feature>
<dbReference type="InterPro" id="IPR029058">
    <property type="entry name" value="AB_hydrolase_fold"/>
</dbReference>
<evidence type="ECO:0000259" key="4">
    <source>
        <dbReference type="Pfam" id="PF04083"/>
    </source>
</evidence>
<dbReference type="Gene3D" id="3.40.50.1820">
    <property type="entry name" value="alpha/beta hydrolase"/>
    <property type="match status" value="1"/>
</dbReference>
<dbReference type="PIRSF" id="PIRSF000862">
    <property type="entry name" value="Steryl_ester_lip"/>
    <property type="match status" value="1"/>
</dbReference>
<proteinExistence type="inferred from homology"/>
<feature type="domain" description="Partial AB-hydrolase lipase" evidence="4">
    <location>
        <begin position="51"/>
        <end position="106"/>
    </location>
</feature>
<feature type="chain" id="PRO_5047315810" description="Lipase" evidence="3">
    <location>
        <begin position="18"/>
        <end position="414"/>
    </location>
</feature>
<keyword evidence="2" id="KW-0442">Lipid degradation</keyword>
<evidence type="ECO:0000256" key="1">
    <source>
        <dbReference type="ARBA" id="ARBA00010701"/>
    </source>
</evidence>
<gene>
    <name evidence="6" type="primary">LOC108565677</name>
</gene>
<keyword evidence="3" id="KW-0732">Signal</keyword>
<evidence type="ECO:0000256" key="3">
    <source>
        <dbReference type="SAM" id="SignalP"/>
    </source>
</evidence>
<dbReference type="InterPro" id="IPR025483">
    <property type="entry name" value="Lipase_euk"/>
</dbReference>
<dbReference type="SUPFAM" id="SSF53474">
    <property type="entry name" value="alpha/beta-Hydrolases"/>
    <property type="match status" value="1"/>
</dbReference>
<keyword evidence="2" id="KW-0378">Hydrolase</keyword>
<comment type="similarity">
    <text evidence="1 2">Belongs to the AB hydrolase superfamily. Lipase family.</text>
</comment>
<dbReference type="GeneID" id="108565677"/>
<name>A0ABM1N1P2_NICVS</name>
<evidence type="ECO:0000256" key="2">
    <source>
        <dbReference type="PIRNR" id="PIRNR000862"/>
    </source>
</evidence>
<reference evidence="6" key="1">
    <citation type="submission" date="2025-08" db="UniProtKB">
        <authorList>
            <consortium name="RefSeq"/>
        </authorList>
    </citation>
    <scope>IDENTIFICATION</scope>
    <source>
        <tissue evidence="6">Whole Larva</tissue>
    </source>
</reference>
<dbReference type="PANTHER" id="PTHR11005">
    <property type="entry name" value="LYSOSOMAL ACID LIPASE-RELATED"/>
    <property type="match status" value="1"/>
</dbReference>
<keyword evidence="2" id="KW-0443">Lipid metabolism</keyword>
<protein>
    <recommendedName>
        <fullName evidence="2">Lipase</fullName>
    </recommendedName>
</protein>
<dbReference type="Proteomes" id="UP000695000">
    <property type="component" value="Unplaced"/>
</dbReference>
<dbReference type="Pfam" id="PF04083">
    <property type="entry name" value="Abhydro_lipase"/>
    <property type="match status" value="1"/>
</dbReference>
<dbReference type="RefSeq" id="XP_017780742.1">
    <property type="nucleotide sequence ID" value="XM_017925253.1"/>
</dbReference>
<evidence type="ECO:0000313" key="5">
    <source>
        <dbReference type="Proteomes" id="UP000695000"/>
    </source>
</evidence>
<organism evidence="5 6">
    <name type="scientific">Nicrophorus vespilloides</name>
    <name type="common">Boreal carrion beetle</name>
    <dbReference type="NCBI Taxonomy" id="110193"/>
    <lineage>
        <taxon>Eukaryota</taxon>
        <taxon>Metazoa</taxon>
        <taxon>Ecdysozoa</taxon>
        <taxon>Arthropoda</taxon>
        <taxon>Hexapoda</taxon>
        <taxon>Insecta</taxon>
        <taxon>Pterygota</taxon>
        <taxon>Neoptera</taxon>
        <taxon>Endopterygota</taxon>
        <taxon>Coleoptera</taxon>
        <taxon>Polyphaga</taxon>
        <taxon>Staphyliniformia</taxon>
        <taxon>Silphidae</taxon>
        <taxon>Nicrophorinae</taxon>
        <taxon>Nicrophorus</taxon>
    </lineage>
</organism>
<keyword evidence="5" id="KW-1185">Reference proteome</keyword>
<sequence length="414" mass="46696">MLLVLGAFFYVFSLVDGRLGDNVCSNLLDYATILVNNNCWYNPDIYASPESIIANHGYYLQTHTVTTEDGYILNMFRISKKPTFVAHRKVVFLHHGMAADSVQWITFGRRSIAFLLADLDYDVWMANARGTANSDRHVNKKLGSKNYWNFGFHEMGVYDLPASLEHVANITGQLGEIVYIGHSMGTTASYIYATEKAAHANKHIKGIISVAPIAFLSELKSPLFLMVPIIKPINTFLNTIGIYVVNNQKPAENLKPCLSFPLIGICLGFWYLIGGQSTEQSYEDVPIYFSNLPAPVTTKGLAHYSQILLKGGRFQKYDYGLDNFRIYGSFIPPVYDVTKITLPVHMFYGLADTLAVDTDVLTLFNNLRTRKKSMQVIPTNTSIKFSHFDFITSKHIAKHFIPYLQIKIQEILNT</sequence>
<accession>A0ABM1N1P2</accession>